<proteinExistence type="inferred from homology"/>
<dbReference type="OrthoDB" id="6409159at2759"/>
<keyword evidence="4" id="KW-0813">Transport</keyword>
<comment type="caution">
    <text evidence="9">The sequence shown here is derived from an EMBL/GenBank/DDBJ whole genome shotgun (WGS) entry which is preliminary data.</text>
</comment>
<sequence length="154" mass="16619">MALIQFKFILPIFLVAFLVVPSIQAKDVRYCDKKGNYAVKVSGVDIDPEPVISGMPATFNIYASSEQAILGGQLAIEVSYFGVHIHTEKHDLCEETTCPISSGDFVISHTQVLPGFTPPGPYSLKMKLAGGDGKQLTCIGFDFKIQFGSSVADS</sequence>
<dbReference type="STRING" id="56857.A0A200R327"/>
<evidence type="ECO:0000259" key="8">
    <source>
        <dbReference type="SMART" id="SM00737"/>
    </source>
</evidence>
<dbReference type="GO" id="GO:0032934">
    <property type="term" value="F:sterol binding"/>
    <property type="evidence" value="ECO:0007669"/>
    <property type="project" value="InterPro"/>
</dbReference>
<keyword evidence="10" id="KW-1185">Reference proteome</keyword>
<dbReference type="OMA" id="NHELSCI"/>
<name>A0A200R327_MACCD</name>
<reference evidence="9 10" key="1">
    <citation type="journal article" date="2017" name="Mol. Plant">
        <title>The Genome of Medicinal Plant Macleaya cordata Provides New Insights into Benzylisoquinoline Alkaloids Metabolism.</title>
        <authorList>
            <person name="Liu X."/>
            <person name="Liu Y."/>
            <person name="Huang P."/>
            <person name="Ma Y."/>
            <person name="Qing Z."/>
            <person name="Tang Q."/>
            <person name="Cao H."/>
            <person name="Cheng P."/>
            <person name="Zheng Y."/>
            <person name="Yuan Z."/>
            <person name="Zhou Y."/>
            <person name="Liu J."/>
            <person name="Tang Z."/>
            <person name="Zhuo Y."/>
            <person name="Zhang Y."/>
            <person name="Yu L."/>
            <person name="Huang J."/>
            <person name="Yang P."/>
            <person name="Peng Q."/>
            <person name="Zhang J."/>
            <person name="Jiang W."/>
            <person name="Zhang Z."/>
            <person name="Lin K."/>
            <person name="Ro D.K."/>
            <person name="Chen X."/>
            <person name="Xiong X."/>
            <person name="Shang Y."/>
            <person name="Huang S."/>
            <person name="Zeng J."/>
        </authorList>
    </citation>
    <scope>NUCLEOTIDE SEQUENCE [LARGE SCALE GENOMIC DNA]</scope>
    <source>
        <strain evidence="10">cv. BLH2017</strain>
        <tissue evidence="9">Root</tissue>
    </source>
</reference>
<comment type="subunit">
    <text evidence="3">Monomer.</text>
</comment>
<evidence type="ECO:0000256" key="4">
    <source>
        <dbReference type="ARBA" id="ARBA00022448"/>
    </source>
</evidence>
<dbReference type="InterPro" id="IPR003172">
    <property type="entry name" value="ML_dom"/>
</dbReference>
<dbReference type="InterPro" id="IPR039670">
    <property type="entry name" value="NPC2-like"/>
</dbReference>
<feature type="chain" id="PRO_5012035437" evidence="7">
    <location>
        <begin position="26"/>
        <end position="154"/>
    </location>
</feature>
<comment type="similarity">
    <text evidence="2">Belongs to the NPC2 family.</text>
</comment>
<evidence type="ECO:0000313" key="9">
    <source>
        <dbReference type="EMBL" id="OVA17124.1"/>
    </source>
</evidence>
<evidence type="ECO:0000256" key="7">
    <source>
        <dbReference type="SAM" id="SignalP"/>
    </source>
</evidence>
<feature type="signal peptide" evidence="7">
    <location>
        <begin position="1"/>
        <end position="25"/>
    </location>
</feature>
<dbReference type="CDD" id="cd00917">
    <property type="entry name" value="PG-PI_TP"/>
    <property type="match status" value="1"/>
</dbReference>
<protein>
    <submittedName>
        <fullName evidence="9">MD-2-related lipid-recognition domain</fullName>
    </submittedName>
</protein>
<keyword evidence="5 7" id="KW-0732">Signal</keyword>
<evidence type="ECO:0000256" key="1">
    <source>
        <dbReference type="ARBA" id="ARBA00002053"/>
    </source>
</evidence>
<dbReference type="PANTHER" id="PTHR11306:SF0">
    <property type="entry name" value="PHOSPHATIDYLGLYCEROL_PHOSPHATIDYLINOSITOL TRANSFER PROTEIN"/>
    <property type="match status" value="1"/>
</dbReference>
<dbReference type="Proteomes" id="UP000195402">
    <property type="component" value="Unassembled WGS sequence"/>
</dbReference>
<dbReference type="InterPro" id="IPR033917">
    <property type="entry name" value="ML_PG-PI_TP"/>
</dbReference>
<dbReference type="FunFam" id="2.60.40.770:FF:000002">
    <property type="entry name" value="putative phosphatidylglycerol/phosphatidylinositol transfer protein DDB_G0282179"/>
    <property type="match status" value="1"/>
</dbReference>
<dbReference type="SMART" id="SM00737">
    <property type="entry name" value="ML"/>
    <property type="match status" value="1"/>
</dbReference>
<dbReference type="FunCoup" id="A0A200R327">
    <property type="interactions" value="312"/>
</dbReference>
<evidence type="ECO:0000256" key="2">
    <source>
        <dbReference type="ARBA" id="ARBA00006370"/>
    </source>
</evidence>
<dbReference type="AlphaFoldDB" id="A0A200R327"/>
<accession>A0A200R327</accession>
<organism evidence="9 10">
    <name type="scientific">Macleaya cordata</name>
    <name type="common">Five-seeded plume-poppy</name>
    <name type="synonym">Bocconia cordata</name>
    <dbReference type="NCBI Taxonomy" id="56857"/>
    <lineage>
        <taxon>Eukaryota</taxon>
        <taxon>Viridiplantae</taxon>
        <taxon>Streptophyta</taxon>
        <taxon>Embryophyta</taxon>
        <taxon>Tracheophyta</taxon>
        <taxon>Spermatophyta</taxon>
        <taxon>Magnoliopsida</taxon>
        <taxon>Ranunculales</taxon>
        <taxon>Papaveraceae</taxon>
        <taxon>Papaveroideae</taxon>
        <taxon>Macleaya</taxon>
    </lineage>
</organism>
<feature type="domain" description="MD-2-related lipid-recognition" evidence="8">
    <location>
        <begin position="28"/>
        <end position="143"/>
    </location>
</feature>
<dbReference type="InterPro" id="IPR014756">
    <property type="entry name" value="Ig_E-set"/>
</dbReference>
<dbReference type="SUPFAM" id="SSF81296">
    <property type="entry name" value="E set domains"/>
    <property type="match status" value="1"/>
</dbReference>
<evidence type="ECO:0000256" key="6">
    <source>
        <dbReference type="ARBA" id="ARBA00023055"/>
    </source>
</evidence>
<keyword evidence="6" id="KW-0445">Lipid transport</keyword>
<comment type="function">
    <text evidence="1">Catalyzes the intermembrane transfer of phosphatidylglycerol and phosphatidylinositol.</text>
</comment>
<dbReference type="Gene3D" id="2.60.40.770">
    <property type="match status" value="1"/>
</dbReference>
<gene>
    <name evidence="9" type="ORF">BVC80_9045g14</name>
</gene>
<dbReference type="Pfam" id="PF02221">
    <property type="entry name" value="E1_DerP2_DerF2"/>
    <property type="match status" value="1"/>
</dbReference>
<evidence type="ECO:0000256" key="5">
    <source>
        <dbReference type="ARBA" id="ARBA00022729"/>
    </source>
</evidence>
<dbReference type="PANTHER" id="PTHR11306">
    <property type="entry name" value="NIEMANN PICK TYPE C2 PROTEIN NPC2-RELATED"/>
    <property type="match status" value="1"/>
</dbReference>
<dbReference type="EMBL" id="MVGT01000452">
    <property type="protein sequence ID" value="OVA17124.1"/>
    <property type="molecule type" value="Genomic_DNA"/>
</dbReference>
<evidence type="ECO:0000256" key="3">
    <source>
        <dbReference type="ARBA" id="ARBA00011245"/>
    </source>
</evidence>
<evidence type="ECO:0000313" key="10">
    <source>
        <dbReference type="Proteomes" id="UP000195402"/>
    </source>
</evidence>
<dbReference type="InParanoid" id="A0A200R327"/>
<dbReference type="GO" id="GO:0032366">
    <property type="term" value="P:intracellular sterol transport"/>
    <property type="evidence" value="ECO:0007669"/>
    <property type="project" value="InterPro"/>
</dbReference>